<name>A0A9D2S3R1_9FIRM</name>
<reference evidence="8" key="2">
    <citation type="submission" date="2021-04" db="EMBL/GenBank/DDBJ databases">
        <authorList>
            <person name="Gilroy R."/>
        </authorList>
    </citation>
    <scope>NUCLEOTIDE SEQUENCE</scope>
    <source>
        <strain evidence="8">ChiBcec8-13705</strain>
    </source>
</reference>
<feature type="transmembrane region" description="Helical" evidence="7">
    <location>
        <begin position="180"/>
        <end position="197"/>
    </location>
</feature>
<dbReference type="Pfam" id="PF01554">
    <property type="entry name" value="MatE"/>
    <property type="match status" value="1"/>
</dbReference>
<dbReference type="Proteomes" id="UP000886803">
    <property type="component" value="Unassembled WGS sequence"/>
</dbReference>
<comment type="subcellular location">
    <subcellularLocation>
        <location evidence="1">Cell membrane</location>
        <topology evidence="1">Multi-pass membrane protein</topology>
    </subcellularLocation>
</comment>
<reference evidence="8" key="1">
    <citation type="journal article" date="2021" name="PeerJ">
        <title>Extensive microbial diversity within the chicken gut microbiome revealed by metagenomics and culture.</title>
        <authorList>
            <person name="Gilroy R."/>
            <person name="Ravi A."/>
            <person name="Getino M."/>
            <person name="Pursley I."/>
            <person name="Horton D.L."/>
            <person name="Alikhan N.F."/>
            <person name="Baker D."/>
            <person name="Gharbi K."/>
            <person name="Hall N."/>
            <person name="Watson M."/>
            <person name="Adriaenssens E.M."/>
            <person name="Foster-Nyarko E."/>
            <person name="Jarju S."/>
            <person name="Secka A."/>
            <person name="Antonio M."/>
            <person name="Oren A."/>
            <person name="Chaudhuri R.R."/>
            <person name="La Ragione R."/>
            <person name="Hildebrand F."/>
            <person name="Pallen M.J."/>
        </authorList>
    </citation>
    <scope>NUCLEOTIDE SEQUENCE</scope>
    <source>
        <strain evidence="8">ChiBcec8-13705</strain>
    </source>
</reference>
<keyword evidence="4 7" id="KW-0812">Transmembrane</keyword>
<dbReference type="GO" id="GO:0015297">
    <property type="term" value="F:antiporter activity"/>
    <property type="evidence" value="ECO:0007669"/>
    <property type="project" value="InterPro"/>
</dbReference>
<protein>
    <submittedName>
        <fullName evidence="8">Uncharacterized protein</fullName>
    </submittedName>
</protein>
<proteinExistence type="predicted"/>
<dbReference type="InterPro" id="IPR002528">
    <property type="entry name" value="MATE_fam"/>
</dbReference>
<evidence type="ECO:0000256" key="3">
    <source>
        <dbReference type="ARBA" id="ARBA00022475"/>
    </source>
</evidence>
<dbReference type="EMBL" id="DWYG01000172">
    <property type="protein sequence ID" value="HJB42827.1"/>
    <property type="molecule type" value="Genomic_DNA"/>
</dbReference>
<keyword evidence="3" id="KW-1003">Cell membrane</keyword>
<dbReference type="GO" id="GO:0042910">
    <property type="term" value="F:xenobiotic transmembrane transporter activity"/>
    <property type="evidence" value="ECO:0007669"/>
    <property type="project" value="InterPro"/>
</dbReference>
<dbReference type="GO" id="GO:0005886">
    <property type="term" value="C:plasma membrane"/>
    <property type="evidence" value="ECO:0007669"/>
    <property type="project" value="UniProtKB-SubCell"/>
</dbReference>
<accession>A0A9D2S3R1</accession>
<evidence type="ECO:0000256" key="5">
    <source>
        <dbReference type="ARBA" id="ARBA00022989"/>
    </source>
</evidence>
<keyword evidence="2" id="KW-0813">Transport</keyword>
<evidence type="ECO:0000256" key="6">
    <source>
        <dbReference type="ARBA" id="ARBA00023136"/>
    </source>
</evidence>
<feature type="transmembrane region" description="Helical" evidence="7">
    <location>
        <begin position="75"/>
        <end position="94"/>
    </location>
</feature>
<evidence type="ECO:0000256" key="4">
    <source>
        <dbReference type="ARBA" id="ARBA00022692"/>
    </source>
</evidence>
<evidence type="ECO:0000313" key="9">
    <source>
        <dbReference type="Proteomes" id="UP000886803"/>
    </source>
</evidence>
<sequence>MWAAVTSAWSSKVRASCSSSRPASVSRAVAGQTAGEKIRQVFTLPMESVGMGMATYAGQNDGAGRYDRIRQGLRAGLTIQWTYCAAAWVVLFFGKGPFTALVLGAGETQAAAYSVQYLSIISVLFCLHGALMVFRNTLQGMGYSLHAVLSGVGELAGRAVGSALAVASLGFAGICLANPIAWGLALGYCVVMVRHYLRRWEAARAAAQPSN</sequence>
<dbReference type="AlphaFoldDB" id="A0A9D2S3R1"/>
<evidence type="ECO:0000256" key="1">
    <source>
        <dbReference type="ARBA" id="ARBA00004651"/>
    </source>
</evidence>
<organism evidence="8 9">
    <name type="scientific">Candidatus Gemmiger avicola</name>
    <dbReference type="NCBI Taxonomy" id="2838605"/>
    <lineage>
        <taxon>Bacteria</taxon>
        <taxon>Bacillati</taxon>
        <taxon>Bacillota</taxon>
        <taxon>Clostridia</taxon>
        <taxon>Eubacteriales</taxon>
        <taxon>Gemmiger</taxon>
    </lineage>
</organism>
<keyword evidence="6 7" id="KW-0472">Membrane</keyword>
<feature type="transmembrane region" description="Helical" evidence="7">
    <location>
        <begin position="114"/>
        <end position="134"/>
    </location>
</feature>
<dbReference type="InterPro" id="IPR052031">
    <property type="entry name" value="Membrane_Transporter-Flippase"/>
</dbReference>
<dbReference type="PANTHER" id="PTHR43549">
    <property type="entry name" value="MULTIDRUG RESISTANCE PROTEIN YPNP-RELATED"/>
    <property type="match status" value="1"/>
</dbReference>
<keyword evidence="5 7" id="KW-1133">Transmembrane helix</keyword>
<dbReference type="PANTHER" id="PTHR43549:SF3">
    <property type="entry name" value="MULTIDRUG RESISTANCE PROTEIN YPNP-RELATED"/>
    <property type="match status" value="1"/>
</dbReference>
<evidence type="ECO:0000313" key="8">
    <source>
        <dbReference type="EMBL" id="HJB42827.1"/>
    </source>
</evidence>
<evidence type="ECO:0000256" key="2">
    <source>
        <dbReference type="ARBA" id="ARBA00022448"/>
    </source>
</evidence>
<evidence type="ECO:0000256" key="7">
    <source>
        <dbReference type="SAM" id="Phobius"/>
    </source>
</evidence>
<gene>
    <name evidence="8" type="ORF">H9945_10065</name>
</gene>
<comment type="caution">
    <text evidence="8">The sequence shown here is derived from an EMBL/GenBank/DDBJ whole genome shotgun (WGS) entry which is preliminary data.</text>
</comment>